<evidence type="ECO:0000313" key="7">
    <source>
        <dbReference type="EMBL" id="TSB45803.1"/>
    </source>
</evidence>
<sequence length="382" mass="43234">MDPWLFIVFMVVVGAALGGLTNALAIRMLFKPYRALYIGKWKLPLTPGLIPKRHQEIAVQLGNMVGTYLLTAEGLEKQIKEKAFTTGVTTWMEEELRKVVNSEQTLEEFIAENTGFQNIESVLFQRTDTFIQAGLNQFIELNQEKKIDDILPPELTSRIEGYIPEVSAAILRKATTYFESSEGKQKLSVMVDEFLDHKGRLGSMLQMFLGNERLVDKIQPEILHFLQNDRTNQLVTELLEKEWQKLKEQPFSEVSSLINEEKVAAFFSQLVKGKAPILRSLTSPLNSWAQRYETQILSTWIPTASTMMIEIAARRIGKLLETLHIEQIITQQVQSFSIQHLEDLVMSVASKELKLITYLGALIGGVVGLFQGLFVLLINGGF</sequence>
<dbReference type="AlphaFoldDB" id="A0A553ZWJ6"/>
<dbReference type="Pfam" id="PF04286">
    <property type="entry name" value="DUF445"/>
    <property type="match status" value="1"/>
</dbReference>
<dbReference type="RefSeq" id="WP_143849660.1">
    <property type="nucleotide sequence ID" value="NZ_VLXZ01000009.1"/>
</dbReference>
<keyword evidence="4 6" id="KW-1133">Transmembrane helix</keyword>
<dbReference type="PANTHER" id="PTHR35791">
    <property type="entry name" value="UPF0754 MEMBRANE PROTEIN YHEB"/>
    <property type="match status" value="1"/>
</dbReference>
<name>A0A553ZWJ6_9BACI</name>
<organism evidence="7 8">
    <name type="scientific">Alkalicoccobacillus porphyridii</name>
    <dbReference type="NCBI Taxonomy" id="2597270"/>
    <lineage>
        <taxon>Bacteria</taxon>
        <taxon>Bacillati</taxon>
        <taxon>Bacillota</taxon>
        <taxon>Bacilli</taxon>
        <taxon>Bacillales</taxon>
        <taxon>Bacillaceae</taxon>
        <taxon>Alkalicoccobacillus</taxon>
    </lineage>
</organism>
<keyword evidence="3 6" id="KW-0812">Transmembrane</keyword>
<evidence type="ECO:0000256" key="6">
    <source>
        <dbReference type="SAM" id="Phobius"/>
    </source>
</evidence>
<dbReference type="GO" id="GO:0005886">
    <property type="term" value="C:plasma membrane"/>
    <property type="evidence" value="ECO:0007669"/>
    <property type="project" value="UniProtKB-SubCell"/>
</dbReference>
<evidence type="ECO:0000256" key="4">
    <source>
        <dbReference type="ARBA" id="ARBA00022989"/>
    </source>
</evidence>
<dbReference type="InterPro" id="IPR007383">
    <property type="entry name" value="DUF445"/>
</dbReference>
<feature type="transmembrane region" description="Helical" evidence="6">
    <location>
        <begin position="355"/>
        <end position="378"/>
    </location>
</feature>
<keyword evidence="5 6" id="KW-0472">Membrane</keyword>
<gene>
    <name evidence="7" type="ORF">FN960_15085</name>
</gene>
<evidence type="ECO:0000256" key="3">
    <source>
        <dbReference type="ARBA" id="ARBA00022692"/>
    </source>
</evidence>
<dbReference type="EMBL" id="VLXZ01000009">
    <property type="protein sequence ID" value="TSB45803.1"/>
    <property type="molecule type" value="Genomic_DNA"/>
</dbReference>
<proteinExistence type="inferred from homology"/>
<protein>
    <submittedName>
        <fullName evidence="7">DUF445 family protein</fullName>
    </submittedName>
</protein>
<accession>A0A553ZWJ6</accession>
<dbReference type="Proteomes" id="UP000318521">
    <property type="component" value="Unassembled WGS sequence"/>
</dbReference>
<dbReference type="InterPro" id="IPR016991">
    <property type="entry name" value="UCP032178"/>
</dbReference>
<dbReference type="PIRSF" id="PIRSF032178">
    <property type="entry name" value="UCP032178"/>
    <property type="match status" value="1"/>
</dbReference>
<evidence type="ECO:0000256" key="2">
    <source>
        <dbReference type="ARBA" id="ARBA00008053"/>
    </source>
</evidence>
<reference evidence="7 8" key="1">
    <citation type="submission" date="2019-07" db="EMBL/GenBank/DDBJ databases">
        <authorList>
            <person name="Park Y.J."/>
            <person name="Jeong S.E."/>
            <person name="Jung H.S."/>
        </authorList>
    </citation>
    <scope>NUCLEOTIDE SEQUENCE [LARGE SCALE GENOMIC DNA]</scope>
    <source>
        <strain evidence="8">P16(2019)</strain>
    </source>
</reference>
<comment type="subcellular location">
    <subcellularLocation>
        <location evidence="1">Cell membrane</location>
    </subcellularLocation>
</comment>
<keyword evidence="8" id="KW-1185">Reference proteome</keyword>
<evidence type="ECO:0000313" key="8">
    <source>
        <dbReference type="Proteomes" id="UP000318521"/>
    </source>
</evidence>
<evidence type="ECO:0000256" key="5">
    <source>
        <dbReference type="ARBA" id="ARBA00023136"/>
    </source>
</evidence>
<dbReference type="PANTHER" id="PTHR35791:SF1">
    <property type="entry name" value="UPF0754 MEMBRANE PROTEIN YHEB"/>
    <property type="match status" value="1"/>
</dbReference>
<dbReference type="OrthoDB" id="9787430at2"/>
<comment type="caution">
    <text evidence="7">The sequence shown here is derived from an EMBL/GenBank/DDBJ whole genome shotgun (WGS) entry which is preliminary data.</text>
</comment>
<comment type="similarity">
    <text evidence="2">Belongs to the UPF0754 family.</text>
</comment>
<evidence type="ECO:0000256" key="1">
    <source>
        <dbReference type="ARBA" id="ARBA00004236"/>
    </source>
</evidence>
<feature type="transmembrane region" description="Helical" evidence="6">
    <location>
        <begin position="6"/>
        <end position="30"/>
    </location>
</feature>